<dbReference type="InterPro" id="IPR029063">
    <property type="entry name" value="SAM-dependent_MTases_sf"/>
</dbReference>
<dbReference type="GO" id="GO:0032259">
    <property type="term" value="P:methylation"/>
    <property type="evidence" value="ECO:0007669"/>
    <property type="project" value="UniProtKB-KW"/>
</dbReference>
<dbReference type="PANTHER" id="PTHR43861">
    <property type="entry name" value="TRANS-ACONITATE 2-METHYLTRANSFERASE-RELATED"/>
    <property type="match status" value="1"/>
</dbReference>
<sequence length="336" mass="38671">MVEIKDGNEIRTYSCPKCYLCGNEGKLLYESLKDRLFGAPGEWNLKKCTNPECGLVWLDPMPLEEDISKAYQTYYTHDNNYVQKKSLIWLLLRAIYRGVTAISSYIMGMKAEEFQLSRMYLNRIKPSKLLEIGCGSGEFLNYMQIAGWQVEGIDFDAKAVESVRNKYGINAHVGTLESFRYAEKSFDAITMNHVIEHLPNPVTLLEECHRILKPGGYLVLVTPNINSWGHQKFKTNWRGLEPPRHIHLFSEATLRKCGMKAGFQEIDTWTTAARSISLFNESFDIEEFGYHATNRHGNKYHIFKSLIFSYTEQILLKILKINPELGEEVVLFAKKS</sequence>
<dbReference type="SUPFAM" id="SSF53335">
    <property type="entry name" value="S-adenosyl-L-methionine-dependent methyltransferases"/>
    <property type="match status" value="1"/>
</dbReference>
<dbReference type="RefSeq" id="WP_168695806.1">
    <property type="nucleotide sequence ID" value="NZ_CP051206.1"/>
</dbReference>
<dbReference type="Pfam" id="PF13489">
    <property type="entry name" value="Methyltransf_23"/>
    <property type="match status" value="1"/>
</dbReference>
<name>A0A6H2C0Z3_DOLFA</name>
<dbReference type="CDD" id="cd02440">
    <property type="entry name" value="AdoMet_MTases"/>
    <property type="match status" value="1"/>
</dbReference>
<reference evidence="1 2" key="1">
    <citation type="submission" date="2020-04" db="EMBL/GenBank/DDBJ databases">
        <title>Genome-Wide Identification of 5-Methylcytosine Sites in Bacterial Genomes By High-Throughput Sequencing of MspJI Restriction Fragments.</title>
        <authorList>
            <person name="Wu V."/>
        </authorList>
    </citation>
    <scope>NUCLEOTIDE SEQUENCE [LARGE SCALE GENOMIC DNA]</scope>
    <source>
        <strain evidence="1 2">CCAP 1403/13f</strain>
    </source>
</reference>
<keyword evidence="1" id="KW-0808">Transferase</keyword>
<evidence type="ECO:0000313" key="2">
    <source>
        <dbReference type="Proteomes" id="UP000502433"/>
    </source>
</evidence>
<dbReference type="AlphaFoldDB" id="A0A6H2C0Z3"/>
<proteinExistence type="predicted"/>
<gene>
    <name evidence="1" type="ORF">HGD76_11030</name>
</gene>
<dbReference type="GO" id="GO:0008168">
    <property type="term" value="F:methyltransferase activity"/>
    <property type="evidence" value="ECO:0007669"/>
    <property type="project" value="UniProtKB-KW"/>
</dbReference>
<dbReference type="Gene3D" id="3.40.50.150">
    <property type="entry name" value="Vaccinia Virus protein VP39"/>
    <property type="match status" value="1"/>
</dbReference>
<dbReference type="KEGG" id="dfs:HGD76_11030"/>
<accession>A0A6H2C0Z3</accession>
<dbReference type="Proteomes" id="UP000502433">
    <property type="component" value="Chromosome"/>
</dbReference>
<protein>
    <submittedName>
        <fullName evidence="1">Class I SAM-dependent methyltransferase</fullName>
    </submittedName>
</protein>
<evidence type="ECO:0000313" key="1">
    <source>
        <dbReference type="EMBL" id="QJB44629.1"/>
    </source>
</evidence>
<dbReference type="EMBL" id="CP051206">
    <property type="protein sequence ID" value="QJB44629.1"/>
    <property type="molecule type" value="Genomic_DNA"/>
</dbReference>
<keyword evidence="1" id="KW-0489">Methyltransferase</keyword>
<reference evidence="1 2" key="2">
    <citation type="submission" date="2020-04" db="EMBL/GenBank/DDBJ databases">
        <authorList>
            <person name="Fomenkov A."/>
            <person name="Anton B.P."/>
            <person name="Roberts R.J."/>
        </authorList>
    </citation>
    <scope>NUCLEOTIDE SEQUENCE [LARGE SCALE GENOMIC DNA]</scope>
    <source>
        <strain evidence="1 2">CCAP 1403/13f</strain>
    </source>
</reference>
<organism evidence="1 2">
    <name type="scientific">Dolichospermum flos-aquae CCAP 1403/13F</name>
    <dbReference type="NCBI Taxonomy" id="315271"/>
    <lineage>
        <taxon>Bacteria</taxon>
        <taxon>Bacillati</taxon>
        <taxon>Cyanobacteriota</taxon>
        <taxon>Cyanophyceae</taxon>
        <taxon>Nostocales</taxon>
        <taxon>Aphanizomenonaceae</taxon>
        <taxon>Dolichospermum</taxon>
    </lineage>
</organism>